<reference evidence="12 13" key="1">
    <citation type="journal article" date="2023" name="Commun. Biol.">
        <title>Reorganization of the ancestral sex-determining regions during the evolution of trioecy in Pleodorina starrii.</title>
        <authorList>
            <person name="Takahashi K."/>
            <person name="Suzuki S."/>
            <person name="Kawai-Toyooka H."/>
            <person name="Yamamoto K."/>
            <person name="Hamaji T."/>
            <person name="Ootsuki R."/>
            <person name="Yamaguchi H."/>
            <person name="Kawachi M."/>
            <person name="Higashiyama T."/>
            <person name="Nozaki H."/>
        </authorList>
    </citation>
    <scope>NUCLEOTIDE SEQUENCE [LARGE SCALE GENOMIC DNA]</scope>
    <source>
        <strain evidence="12 13">NIES-4479</strain>
    </source>
</reference>
<evidence type="ECO:0000313" key="12">
    <source>
        <dbReference type="EMBL" id="GLC56311.1"/>
    </source>
</evidence>
<evidence type="ECO:0000256" key="7">
    <source>
        <dbReference type="ARBA" id="ARBA00022989"/>
    </source>
</evidence>
<keyword evidence="7" id="KW-1133">Transmembrane helix</keyword>
<feature type="region of interest" description="Disordered" evidence="11">
    <location>
        <begin position="598"/>
        <end position="687"/>
    </location>
</feature>
<name>A0A9W6F5E2_9CHLO</name>
<feature type="region of interest" description="Disordered" evidence="11">
    <location>
        <begin position="552"/>
        <end position="582"/>
    </location>
</feature>
<dbReference type="Proteomes" id="UP001165080">
    <property type="component" value="Unassembled WGS sequence"/>
</dbReference>
<feature type="compositionally biased region" description="Low complexity" evidence="11">
    <location>
        <begin position="625"/>
        <end position="662"/>
    </location>
</feature>
<sequence length="1095" mass="113957">MSYSELLLAAAGIKASDPRPLHSNRPEGAAAASKGTHSRGAGGGGGQRRSAAEAAEAAAAAASHPATPSLTPTSAAIKAVTAALGANTSTSADFVTARASHIFDALLTRRPKKTPTGTAASPTAEAVAAAAAAAAAAGGGGGELDSCRRCAAFSASDFLPGAPDADLALLDPEWERMWEGWLGRREEVEEVEGTQTALGAAAGAAAEAAAGAVADVGPGPGGDLRRRECRGGGAFLGPIPGDRDLESYRQRVVRYVRSPEYRSRAASISSISSSSSASSVGVDRGILISAGGSRYTTNLIVTLHLLRNHFHSTLPVEVAWQGPNEMDPVTWTSLERHFAPIRGFDVRASPHPVPELHGQSFDATSYSGKVYALIQSRFRQVLMIDADSLPLRDPATLFDDPRFVQYGSLFWPDAWTGQAQSSVYGLYGIEYGKAQRVLSGGKGFGRRDTESGQLLIDRGRHLDVLEALLLINRRPDANRYLLWGDKDTFPLAFAMVGKAHCFNQVAVPPSAYLYWSPDKLLTKATNQRGPGWLLGGFVQNLEDVPYVYGMEEDTGSSNGAGDGGGQRRRLVAGLTGGGGGAAADAAVNDTAAAGAAAAAAALASHHHHHQQQQTQNEPLPRTMLRQKQQQQLQQLQQQLQSQRQRQQGPEGEQGQGQAQAQAEAEEDARGQRPIPQLGPSGGSAAVATALPPLPKAAAATVAAAAPSPSASPLSPQQQPAAATDATAAAAATRSPSCSSASGPLPGSVSPAFLHRTINKFRMDEEPRLLELLTAPMTQRWASYFLAHENPGPTRGVPWDYCVPSSSLSILTASAPGGLDWGGGGNGTAFRGTTSRGTTAPQALGLWTWWKGAKSRDGGGGGGDLDATTAAVAVAAADGAGAGGRGGGAGACPLRRRRRPDEHHHHQQQQQHSGPGERGDEQQQQQQLQLPGDVSCPREELEAYVRAVEAGVPIDRHPPLEAACGGELRNRTTAAATAARDQAAAAAAAAAAVADNGDPILGLLRSTHTAGELLRRLPLPRSAAGGPYPYLEVKGIWGGGGGGGGAPPPLAAVQYDWREPWPCADAPFASAVLASYRGYVWLHAHKQEFPIVLRSS</sequence>
<evidence type="ECO:0000256" key="9">
    <source>
        <dbReference type="ARBA" id="ARBA00023136"/>
    </source>
</evidence>
<dbReference type="InterPro" id="IPR022751">
    <property type="entry name" value="Alpha_mannosyltransferase"/>
</dbReference>
<accession>A0A9W6F5E2</accession>
<evidence type="ECO:0000256" key="8">
    <source>
        <dbReference type="ARBA" id="ARBA00023034"/>
    </source>
</evidence>
<keyword evidence="13" id="KW-1185">Reference proteome</keyword>
<evidence type="ECO:0000256" key="3">
    <source>
        <dbReference type="ARBA" id="ARBA00009105"/>
    </source>
</evidence>
<keyword evidence="6" id="KW-0735">Signal-anchor</keyword>
<feature type="compositionally biased region" description="Low complexity" evidence="11">
    <location>
        <begin position="48"/>
        <end position="71"/>
    </location>
</feature>
<dbReference type="InterPro" id="IPR029044">
    <property type="entry name" value="Nucleotide-diphossugar_trans"/>
</dbReference>
<dbReference type="GO" id="GO:0046354">
    <property type="term" value="P:mannan biosynthetic process"/>
    <property type="evidence" value="ECO:0007669"/>
    <property type="project" value="TreeGrafter"/>
</dbReference>
<comment type="subcellular location">
    <subcellularLocation>
        <location evidence="10">Endomembrane system</location>
        <topology evidence="10">Single-pass membrane protein</topology>
    </subcellularLocation>
    <subcellularLocation>
        <location evidence="1">Golgi apparatus membrane</location>
    </subcellularLocation>
    <subcellularLocation>
        <location evidence="2">Membrane</location>
        <topology evidence="2">Single-pass type II membrane protein</topology>
    </subcellularLocation>
</comment>
<dbReference type="GO" id="GO:0000026">
    <property type="term" value="F:alpha-1,2-mannosyltransferase activity"/>
    <property type="evidence" value="ECO:0007669"/>
    <property type="project" value="TreeGrafter"/>
</dbReference>
<feature type="compositionally biased region" description="Gly residues" evidence="11">
    <location>
        <begin position="879"/>
        <end position="889"/>
    </location>
</feature>
<keyword evidence="5" id="KW-0812">Transmembrane</keyword>
<feature type="region of interest" description="Disordered" evidence="11">
    <location>
        <begin position="878"/>
        <end position="935"/>
    </location>
</feature>
<dbReference type="Pfam" id="PF11051">
    <property type="entry name" value="Mannosyl_trans3"/>
    <property type="match status" value="1"/>
</dbReference>
<evidence type="ECO:0000256" key="11">
    <source>
        <dbReference type="SAM" id="MobiDB-lite"/>
    </source>
</evidence>
<gene>
    <name evidence="12" type="primary">PLEST008839</name>
    <name evidence="12" type="ORF">PLESTB_001091100</name>
</gene>
<evidence type="ECO:0000256" key="1">
    <source>
        <dbReference type="ARBA" id="ARBA00004394"/>
    </source>
</evidence>
<evidence type="ECO:0000313" key="13">
    <source>
        <dbReference type="Proteomes" id="UP001165080"/>
    </source>
</evidence>
<proteinExistence type="inferred from homology"/>
<comment type="caution">
    <text evidence="12">The sequence shown here is derived from an EMBL/GenBank/DDBJ whole genome shotgun (WGS) entry which is preliminary data.</text>
</comment>
<dbReference type="OrthoDB" id="548229at2759"/>
<dbReference type="EMBL" id="BRXU01000015">
    <property type="protein sequence ID" value="GLC56311.1"/>
    <property type="molecule type" value="Genomic_DNA"/>
</dbReference>
<dbReference type="SUPFAM" id="SSF53448">
    <property type="entry name" value="Nucleotide-diphospho-sugar transferases"/>
    <property type="match status" value="1"/>
</dbReference>
<dbReference type="AlphaFoldDB" id="A0A9W6F5E2"/>
<comment type="similarity">
    <text evidence="3">Belongs to the MNN1/MNT family.</text>
</comment>
<evidence type="ECO:0000256" key="5">
    <source>
        <dbReference type="ARBA" id="ARBA00022692"/>
    </source>
</evidence>
<feature type="region of interest" description="Disordered" evidence="11">
    <location>
        <begin position="16"/>
        <end position="71"/>
    </location>
</feature>
<dbReference type="PANTHER" id="PTHR31646">
    <property type="entry name" value="ALPHA-1,2-MANNOSYLTRANSFERASE MNN2"/>
    <property type="match status" value="1"/>
</dbReference>
<dbReference type="Gene3D" id="3.90.550.10">
    <property type="entry name" value="Spore Coat Polysaccharide Biosynthesis Protein SpsA, Chain A"/>
    <property type="match status" value="1"/>
</dbReference>
<dbReference type="PANTHER" id="PTHR31646:SF1">
    <property type="entry name" value="ALPHA-1,2-MANNOSYLTRANSFERASE MNN2"/>
    <property type="match status" value="1"/>
</dbReference>
<keyword evidence="9" id="KW-0472">Membrane</keyword>
<keyword evidence="8" id="KW-0333">Golgi apparatus</keyword>
<protein>
    <submittedName>
        <fullName evidence="12">Uncharacterized protein</fullName>
    </submittedName>
</protein>
<evidence type="ECO:0000256" key="10">
    <source>
        <dbReference type="ARBA" id="ARBA00037847"/>
    </source>
</evidence>
<feature type="compositionally biased region" description="Low complexity" evidence="11">
    <location>
        <begin position="706"/>
        <end position="741"/>
    </location>
</feature>
<evidence type="ECO:0000256" key="6">
    <source>
        <dbReference type="ARBA" id="ARBA00022968"/>
    </source>
</evidence>
<dbReference type="GO" id="GO:0000139">
    <property type="term" value="C:Golgi membrane"/>
    <property type="evidence" value="ECO:0007669"/>
    <property type="project" value="UniProtKB-SubCell"/>
</dbReference>
<keyword evidence="4" id="KW-0808">Transferase</keyword>
<evidence type="ECO:0000256" key="2">
    <source>
        <dbReference type="ARBA" id="ARBA00004606"/>
    </source>
</evidence>
<feature type="region of interest" description="Disordered" evidence="11">
    <location>
        <begin position="706"/>
        <end position="745"/>
    </location>
</feature>
<evidence type="ECO:0000256" key="4">
    <source>
        <dbReference type="ARBA" id="ARBA00022679"/>
    </source>
</evidence>
<organism evidence="12 13">
    <name type="scientific">Pleodorina starrii</name>
    <dbReference type="NCBI Taxonomy" id="330485"/>
    <lineage>
        <taxon>Eukaryota</taxon>
        <taxon>Viridiplantae</taxon>
        <taxon>Chlorophyta</taxon>
        <taxon>core chlorophytes</taxon>
        <taxon>Chlorophyceae</taxon>
        <taxon>CS clade</taxon>
        <taxon>Chlamydomonadales</taxon>
        <taxon>Volvocaceae</taxon>
        <taxon>Pleodorina</taxon>
    </lineage>
</organism>